<dbReference type="Pfam" id="PF13377">
    <property type="entry name" value="Peripla_BP_3"/>
    <property type="match status" value="1"/>
</dbReference>
<dbReference type="SUPFAM" id="SSF53822">
    <property type="entry name" value="Periplasmic binding protein-like I"/>
    <property type="match status" value="1"/>
</dbReference>
<keyword evidence="6" id="KW-1185">Reference proteome</keyword>
<keyword evidence="1" id="KW-0805">Transcription regulation</keyword>
<dbReference type="Proteomes" id="UP001238163">
    <property type="component" value="Unassembled WGS sequence"/>
</dbReference>
<evidence type="ECO:0000313" key="6">
    <source>
        <dbReference type="Proteomes" id="UP001238163"/>
    </source>
</evidence>
<organism evidence="5 6">
    <name type="scientific">Oligosphaera ethanolica</name>
    <dbReference type="NCBI Taxonomy" id="760260"/>
    <lineage>
        <taxon>Bacteria</taxon>
        <taxon>Pseudomonadati</taxon>
        <taxon>Lentisphaerota</taxon>
        <taxon>Oligosphaeria</taxon>
        <taxon>Oligosphaerales</taxon>
        <taxon>Oligosphaeraceae</taxon>
        <taxon>Oligosphaera</taxon>
    </lineage>
</organism>
<dbReference type="PANTHER" id="PTHR44846">
    <property type="entry name" value="MANNOSYL-D-GLYCERATE TRANSPORT/METABOLISM SYSTEM REPRESSOR MNGR-RELATED"/>
    <property type="match status" value="1"/>
</dbReference>
<dbReference type="GO" id="GO:0045892">
    <property type="term" value="P:negative regulation of DNA-templated transcription"/>
    <property type="evidence" value="ECO:0007669"/>
    <property type="project" value="TreeGrafter"/>
</dbReference>
<dbReference type="PANTHER" id="PTHR44846:SF1">
    <property type="entry name" value="MANNOSYL-D-GLYCERATE TRANSPORT_METABOLISM SYSTEM REPRESSOR MNGR-RELATED"/>
    <property type="match status" value="1"/>
</dbReference>
<dbReference type="GO" id="GO:0003677">
    <property type="term" value="F:DNA binding"/>
    <property type="evidence" value="ECO:0007669"/>
    <property type="project" value="UniProtKB-KW"/>
</dbReference>
<dbReference type="Pfam" id="PF00392">
    <property type="entry name" value="GntR"/>
    <property type="match status" value="1"/>
</dbReference>
<dbReference type="GO" id="GO:0003700">
    <property type="term" value="F:DNA-binding transcription factor activity"/>
    <property type="evidence" value="ECO:0007669"/>
    <property type="project" value="InterPro"/>
</dbReference>
<evidence type="ECO:0000256" key="1">
    <source>
        <dbReference type="ARBA" id="ARBA00023015"/>
    </source>
</evidence>
<dbReference type="InterPro" id="IPR028082">
    <property type="entry name" value="Peripla_BP_I"/>
</dbReference>
<reference evidence="5" key="1">
    <citation type="submission" date="2023-07" db="EMBL/GenBank/DDBJ databases">
        <title>Genomic Encyclopedia of Type Strains, Phase IV (KMG-IV): sequencing the most valuable type-strain genomes for metagenomic binning, comparative biology and taxonomic classification.</title>
        <authorList>
            <person name="Goeker M."/>
        </authorList>
    </citation>
    <scope>NUCLEOTIDE SEQUENCE</scope>
    <source>
        <strain evidence="5">DSM 24202</strain>
    </source>
</reference>
<dbReference type="Gene3D" id="3.40.50.2300">
    <property type="match status" value="2"/>
</dbReference>
<evidence type="ECO:0000259" key="4">
    <source>
        <dbReference type="PROSITE" id="PS50949"/>
    </source>
</evidence>
<proteinExistence type="predicted"/>
<sequence length="366" mass="40401">MNITSKRKNLAQSIRNQLYNKIMAGQYRSGTALASNKELAEEFGVSVLTADRAVRQLVVEGLVYREQGRGTFVSELPSKTGTRTYRIGIGDVNHFPLTPALKDALDAIPKTLSMTLREQHCEPSLLEYQEIENRDRFAKIAATLDAFILSRAYLDAKTMANLATVPQLPVLVIETETVLDLPYHQVVMDCRRGLQQAAAKITALAPPDIIAVYEQHKHGVLRLSTFREELAAAGYPMERCHDIAVDEWGVRSGVASYRLGMKLSKDLKVKFVFSTSDVVSLSMLEAFFDAGLNPGKDFQLLSVDNIEGAGYSPFATPLLTTVNSLTLPVAQRAAELMLQILQKPADEHIIVRLPSALVIRDTAFAP</sequence>
<dbReference type="InterPro" id="IPR050679">
    <property type="entry name" value="Bact_HTH_transcr_reg"/>
</dbReference>
<comment type="caution">
    <text evidence="5">The sequence shown here is derived from an EMBL/GenBank/DDBJ whole genome shotgun (WGS) entry which is preliminary data.</text>
</comment>
<dbReference type="InterPro" id="IPR000524">
    <property type="entry name" value="Tscrpt_reg_HTH_GntR"/>
</dbReference>
<evidence type="ECO:0000256" key="2">
    <source>
        <dbReference type="ARBA" id="ARBA00023125"/>
    </source>
</evidence>
<accession>A0AAE4AMD2</accession>
<dbReference type="SMART" id="SM00345">
    <property type="entry name" value="HTH_GNTR"/>
    <property type="match status" value="1"/>
</dbReference>
<evidence type="ECO:0000256" key="3">
    <source>
        <dbReference type="ARBA" id="ARBA00023163"/>
    </source>
</evidence>
<dbReference type="CDD" id="cd07377">
    <property type="entry name" value="WHTH_GntR"/>
    <property type="match status" value="1"/>
</dbReference>
<dbReference type="AlphaFoldDB" id="A0AAE4AMD2"/>
<dbReference type="SUPFAM" id="SSF46785">
    <property type="entry name" value="Winged helix' DNA-binding domain"/>
    <property type="match status" value="1"/>
</dbReference>
<dbReference type="InterPro" id="IPR046335">
    <property type="entry name" value="LacI/GalR-like_sensor"/>
</dbReference>
<feature type="domain" description="HTH gntR-type" evidence="4">
    <location>
        <begin position="8"/>
        <end position="76"/>
    </location>
</feature>
<dbReference type="Gene3D" id="1.10.10.10">
    <property type="entry name" value="Winged helix-like DNA-binding domain superfamily/Winged helix DNA-binding domain"/>
    <property type="match status" value="1"/>
</dbReference>
<gene>
    <name evidence="5" type="ORF">J3R75_000402</name>
</gene>
<keyword evidence="2 5" id="KW-0238">DNA-binding</keyword>
<dbReference type="PROSITE" id="PS50949">
    <property type="entry name" value="HTH_GNTR"/>
    <property type="match status" value="1"/>
</dbReference>
<dbReference type="EMBL" id="JAUSVL010000001">
    <property type="protein sequence ID" value="MDQ0288295.1"/>
    <property type="molecule type" value="Genomic_DNA"/>
</dbReference>
<dbReference type="InterPro" id="IPR036388">
    <property type="entry name" value="WH-like_DNA-bd_sf"/>
</dbReference>
<dbReference type="RefSeq" id="WP_307259616.1">
    <property type="nucleotide sequence ID" value="NZ_JAUSVL010000001.1"/>
</dbReference>
<keyword evidence="3" id="KW-0804">Transcription</keyword>
<name>A0AAE4AMD2_9BACT</name>
<evidence type="ECO:0000313" key="5">
    <source>
        <dbReference type="EMBL" id="MDQ0288295.1"/>
    </source>
</evidence>
<protein>
    <submittedName>
        <fullName evidence="5">DNA-binding LacI/PurR family transcriptional regulator</fullName>
    </submittedName>
</protein>
<dbReference type="InterPro" id="IPR036390">
    <property type="entry name" value="WH_DNA-bd_sf"/>
</dbReference>